<evidence type="ECO:0000313" key="1">
    <source>
        <dbReference type="EMBL" id="ACK88781.1"/>
    </source>
</evidence>
<proteinExistence type="predicted"/>
<gene>
    <name evidence="1" type="ordered locus">BCAH820_5532</name>
</gene>
<accession>B7JIF3</accession>
<organism evidence="1 2">
    <name type="scientific">Bacillus cereus (strain AH820)</name>
    <dbReference type="NCBI Taxonomy" id="405535"/>
    <lineage>
        <taxon>Bacteria</taxon>
        <taxon>Bacillati</taxon>
        <taxon>Bacillota</taxon>
        <taxon>Bacilli</taxon>
        <taxon>Bacillales</taxon>
        <taxon>Bacillaceae</taxon>
        <taxon>Bacillus</taxon>
        <taxon>Bacillus cereus group</taxon>
    </lineage>
</organism>
<name>B7JIF3_BACC0</name>
<dbReference type="EMBL" id="CP001283">
    <property type="protein sequence ID" value="ACK88781.1"/>
    <property type="molecule type" value="Genomic_DNA"/>
</dbReference>
<protein>
    <submittedName>
        <fullName evidence="1">Uncharacterized protein</fullName>
    </submittedName>
</protein>
<dbReference type="KEGG" id="bcu:BCAH820_5532"/>
<dbReference type="AlphaFoldDB" id="B7JIF3"/>
<sequence length="40" mass="5187">MKWRRTLEQNKAKKRKSIDFRCFFFYNMMFLMPYCKEKIE</sequence>
<dbReference type="Proteomes" id="UP000001363">
    <property type="component" value="Chromosome"/>
</dbReference>
<reference evidence="1 2" key="1">
    <citation type="submission" date="2008-10" db="EMBL/GenBank/DDBJ databases">
        <title>Genome sequence of Bacillus cereus AH820.</title>
        <authorList>
            <person name="Dodson R.J."/>
            <person name="Durkin A.S."/>
            <person name="Rosovitz M.J."/>
            <person name="Rasko D.A."/>
            <person name="Hoffmaster A."/>
            <person name="Ravel J."/>
            <person name="Sutton G."/>
        </authorList>
    </citation>
    <scope>NUCLEOTIDE SEQUENCE [LARGE SCALE GENOMIC DNA]</scope>
    <source>
        <strain evidence="1 2">AH820</strain>
    </source>
</reference>
<dbReference type="HOGENOM" id="CLU_3284223_0_0_9"/>
<evidence type="ECO:0000313" key="2">
    <source>
        <dbReference type="Proteomes" id="UP000001363"/>
    </source>
</evidence>